<dbReference type="AlphaFoldDB" id="A0A9N9PWW3"/>
<protein>
    <submittedName>
        <fullName evidence="2">Uncharacterized protein</fullName>
    </submittedName>
</protein>
<proteinExistence type="predicted"/>
<dbReference type="EMBL" id="CAJVRM010000007">
    <property type="protein sequence ID" value="CAG8971085.1"/>
    <property type="molecule type" value="Genomic_DNA"/>
</dbReference>
<evidence type="ECO:0000313" key="3">
    <source>
        <dbReference type="Proteomes" id="UP000701801"/>
    </source>
</evidence>
<gene>
    <name evidence="2" type="ORF">HYALB_00009685</name>
</gene>
<dbReference type="Proteomes" id="UP000701801">
    <property type="component" value="Unassembled WGS sequence"/>
</dbReference>
<reference evidence="2" key="1">
    <citation type="submission" date="2021-07" db="EMBL/GenBank/DDBJ databases">
        <authorList>
            <person name="Durling M."/>
        </authorList>
    </citation>
    <scope>NUCLEOTIDE SEQUENCE</scope>
</reference>
<name>A0A9N9PWW3_9HELO</name>
<accession>A0A9N9PWW3</accession>
<organism evidence="2 3">
    <name type="scientific">Hymenoscyphus albidus</name>
    <dbReference type="NCBI Taxonomy" id="595503"/>
    <lineage>
        <taxon>Eukaryota</taxon>
        <taxon>Fungi</taxon>
        <taxon>Dikarya</taxon>
        <taxon>Ascomycota</taxon>
        <taxon>Pezizomycotina</taxon>
        <taxon>Leotiomycetes</taxon>
        <taxon>Helotiales</taxon>
        <taxon>Helotiaceae</taxon>
        <taxon>Hymenoscyphus</taxon>
    </lineage>
</organism>
<evidence type="ECO:0000313" key="2">
    <source>
        <dbReference type="EMBL" id="CAG8971085.1"/>
    </source>
</evidence>
<feature type="compositionally biased region" description="Acidic residues" evidence="1">
    <location>
        <begin position="325"/>
        <end position="348"/>
    </location>
</feature>
<keyword evidence="3" id="KW-1185">Reference proteome</keyword>
<evidence type="ECO:0000256" key="1">
    <source>
        <dbReference type="SAM" id="MobiDB-lite"/>
    </source>
</evidence>
<feature type="region of interest" description="Disordered" evidence="1">
    <location>
        <begin position="183"/>
        <end position="202"/>
    </location>
</feature>
<sequence length="400" mass="45084">MKTVDTDNSDYGWRPLLNKSQFQINVLALVSAAIDGYLPRHRLCDALVGQILLACYLGLVTRELAAVFHTMFTKLARLRLRRWSQAGNAGGPFLGPCGLPMRLPESEKLILLCGNPPRDGVSKWNFESIHDALLSGNMNVWFWLIQTLYAGKAPEDLTYVFGSHDISGLSIHYHDDRLGYESEDDSRGWGPGKTPLAKGIPPRGITRPPKGIYFNFKRSPYFKDKDPKLSVQRSINHDLRQIEIFMSKCFGFARKNKKAMEQKLSEILEHGNYITPDTSPPFILASSAHDGASPVSLAVSMKINRRDPKTAKPQKELYGVLPGSDESEFGEFGETEKEDEEENGEEEAEKAVEKMVEPTGDTTEEETDEKYYDTPTKTKRAKRTHKFVLQKAEEIRSSRP</sequence>
<dbReference type="OrthoDB" id="10293485at2759"/>
<comment type="caution">
    <text evidence="2">The sequence shown here is derived from an EMBL/GenBank/DDBJ whole genome shotgun (WGS) entry which is preliminary data.</text>
</comment>
<feature type="region of interest" description="Disordered" evidence="1">
    <location>
        <begin position="319"/>
        <end position="384"/>
    </location>
</feature>